<accession>A0A1S1LPM5</accession>
<protein>
    <submittedName>
        <fullName evidence="1">Uncharacterized protein</fullName>
    </submittedName>
</protein>
<reference evidence="1 2" key="1">
    <citation type="submission" date="2016-10" db="EMBL/GenBank/DDBJ databases">
        <title>Evaluation of Human, Veterinary and Environmental Mycobacterium chelonae Isolates by Core Genome Phylogenomic Analysis, Targeted Gene Comparison, and Anti-microbial Susceptibility Patterns: A Tale of Mistaken Identities.</title>
        <authorList>
            <person name="Fogelson S.B."/>
            <person name="Camus A.C."/>
            <person name="Lorenz W."/>
            <person name="Vasireddy R."/>
            <person name="Vasireddy S."/>
            <person name="Smith T."/>
            <person name="Brown-Elliott B.A."/>
            <person name="Wallace R.J.Jr."/>
            <person name="Hasan N.A."/>
            <person name="Reischl U."/>
            <person name="Sanchez S."/>
        </authorList>
    </citation>
    <scope>NUCLEOTIDE SEQUENCE [LARGE SCALE GENOMIC DNA]</scope>
    <source>
        <strain evidence="1 2">15515</strain>
    </source>
</reference>
<dbReference type="AlphaFoldDB" id="A0A1S1LPM5"/>
<name>A0A1S1LPM5_MYCCH</name>
<comment type="caution">
    <text evidence="1">The sequence shown here is derived from an EMBL/GenBank/DDBJ whole genome shotgun (WGS) entry which is preliminary data.</text>
</comment>
<dbReference type="EMBL" id="MLIQ01000017">
    <property type="protein sequence ID" value="OHU54139.1"/>
    <property type="molecule type" value="Genomic_DNA"/>
</dbReference>
<proteinExistence type="predicted"/>
<evidence type="ECO:0000313" key="1">
    <source>
        <dbReference type="EMBL" id="OHU54139.1"/>
    </source>
</evidence>
<gene>
    <name evidence="1" type="ORF">BKG82_17815</name>
</gene>
<sequence>MVTRIVFGFRNVRSLVVGSQHVEIDLDADPFGVTRSGSKYTSAAPEPGCADVEAHPEKPKFVETIVA</sequence>
<dbReference type="Proteomes" id="UP000180043">
    <property type="component" value="Unassembled WGS sequence"/>
</dbReference>
<organism evidence="1 2">
    <name type="scientific">Mycobacteroides chelonae</name>
    <name type="common">Mycobacterium chelonae</name>
    <dbReference type="NCBI Taxonomy" id="1774"/>
    <lineage>
        <taxon>Bacteria</taxon>
        <taxon>Bacillati</taxon>
        <taxon>Actinomycetota</taxon>
        <taxon>Actinomycetes</taxon>
        <taxon>Mycobacteriales</taxon>
        <taxon>Mycobacteriaceae</taxon>
        <taxon>Mycobacteroides</taxon>
    </lineage>
</organism>
<evidence type="ECO:0000313" key="2">
    <source>
        <dbReference type="Proteomes" id="UP000180043"/>
    </source>
</evidence>